<dbReference type="Gene3D" id="6.20.210.20">
    <property type="entry name" value="THAP domain"/>
    <property type="match status" value="2"/>
</dbReference>
<reference evidence="17" key="2">
    <citation type="journal article" date="2023" name="BMC Genomics">
        <title>Pest status, molecular evolution, and epigenetic factors derived from the genome assembly of Frankliniella fusca, a thysanopteran phytovirus vector.</title>
        <authorList>
            <person name="Catto M.A."/>
            <person name="Labadie P.E."/>
            <person name="Jacobson A.L."/>
            <person name="Kennedy G.G."/>
            <person name="Srinivasan R."/>
            <person name="Hunt B.G."/>
        </authorList>
    </citation>
    <scope>NUCLEOTIDE SEQUENCE</scope>
    <source>
        <strain evidence="17">PL_HMW_Pooled</strain>
    </source>
</reference>
<comment type="subcellular location">
    <subcellularLocation>
        <location evidence="1">Nucleus</location>
        <location evidence="1">Nucleoplasm</location>
    </subcellularLocation>
</comment>
<keyword evidence="18" id="KW-1185">Reference proteome</keyword>
<dbReference type="InterPro" id="IPR038441">
    <property type="entry name" value="THAP_Znf_sf"/>
</dbReference>
<feature type="domain" description="C2H2-type" evidence="15">
    <location>
        <begin position="445"/>
        <end position="473"/>
    </location>
</feature>
<comment type="caution">
    <text evidence="17">The sequence shown here is derived from an EMBL/GenBank/DDBJ whole genome shotgun (WGS) entry which is preliminary data.</text>
</comment>
<evidence type="ECO:0000256" key="12">
    <source>
        <dbReference type="PROSITE-ProRule" id="PRU00042"/>
    </source>
</evidence>
<proteinExistence type="inferred from homology"/>
<comment type="similarity">
    <text evidence="2">Belongs to the THAP1 family.</text>
</comment>
<dbReference type="Pfam" id="PF05485">
    <property type="entry name" value="THAP"/>
    <property type="match status" value="2"/>
</dbReference>
<feature type="domain" description="C2H2-type" evidence="15">
    <location>
        <begin position="531"/>
        <end position="553"/>
    </location>
</feature>
<feature type="domain" description="THAP-type" evidence="16">
    <location>
        <begin position="1"/>
        <end position="81"/>
    </location>
</feature>
<evidence type="ECO:0000256" key="5">
    <source>
        <dbReference type="ARBA" id="ARBA00022833"/>
    </source>
</evidence>
<dbReference type="Proteomes" id="UP001219518">
    <property type="component" value="Unassembled WGS sequence"/>
</dbReference>
<keyword evidence="3" id="KW-0479">Metal-binding</keyword>
<accession>A0AAE1LBN9</accession>
<evidence type="ECO:0000256" key="4">
    <source>
        <dbReference type="ARBA" id="ARBA00022771"/>
    </source>
</evidence>
<dbReference type="PANTHER" id="PTHR46600:SF1">
    <property type="entry name" value="THAP DOMAIN-CONTAINING PROTEIN 1"/>
    <property type="match status" value="1"/>
</dbReference>
<dbReference type="InterPro" id="IPR013087">
    <property type="entry name" value="Znf_C2H2_type"/>
</dbReference>
<keyword evidence="8 13" id="KW-0238">DNA-binding</keyword>
<gene>
    <name evidence="17" type="ORF">KUF71_023519</name>
</gene>
<evidence type="ECO:0000256" key="6">
    <source>
        <dbReference type="ARBA" id="ARBA00023015"/>
    </source>
</evidence>
<evidence type="ECO:0000313" key="17">
    <source>
        <dbReference type="EMBL" id="KAK3914106.1"/>
    </source>
</evidence>
<evidence type="ECO:0000256" key="1">
    <source>
        <dbReference type="ARBA" id="ARBA00004642"/>
    </source>
</evidence>
<keyword evidence="11" id="KW-0131">Cell cycle</keyword>
<evidence type="ECO:0000313" key="18">
    <source>
        <dbReference type="Proteomes" id="UP001219518"/>
    </source>
</evidence>
<evidence type="ECO:0000256" key="13">
    <source>
        <dbReference type="PROSITE-ProRule" id="PRU00309"/>
    </source>
</evidence>
<keyword evidence="7" id="KW-0175">Coiled coil</keyword>
<evidence type="ECO:0000256" key="14">
    <source>
        <dbReference type="SAM" id="MobiDB-lite"/>
    </source>
</evidence>
<dbReference type="InterPro" id="IPR006612">
    <property type="entry name" value="THAP_Znf"/>
</dbReference>
<name>A0AAE1LBN9_9NEOP</name>
<dbReference type="SUPFAM" id="SSF57716">
    <property type="entry name" value="Glucocorticoid receptor-like (DNA-binding domain)"/>
    <property type="match status" value="2"/>
</dbReference>
<dbReference type="AlphaFoldDB" id="A0AAE1LBN9"/>
<dbReference type="SMART" id="SM00355">
    <property type="entry name" value="ZnF_C2H2"/>
    <property type="match status" value="7"/>
</dbReference>
<evidence type="ECO:0000256" key="3">
    <source>
        <dbReference type="ARBA" id="ARBA00022723"/>
    </source>
</evidence>
<protein>
    <submittedName>
        <fullName evidence="17">Zinc finger protein 354A</fullName>
    </submittedName>
</protein>
<evidence type="ECO:0000259" key="16">
    <source>
        <dbReference type="PROSITE" id="PS50950"/>
    </source>
</evidence>
<dbReference type="PROSITE" id="PS50950">
    <property type="entry name" value="ZF_THAP"/>
    <property type="match status" value="2"/>
</dbReference>
<dbReference type="GO" id="GO:0043565">
    <property type="term" value="F:sequence-specific DNA binding"/>
    <property type="evidence" value="ECO:0007669"/>
    <property type="project" value="InterPro"/>
</dbReference>
<reference evidence="17" key="1">
    <citation type="submission" date="2021-07" db="EMBL/GenBank/DDBJ databases">
        <authorList>
            <person name="Catto M.A."/>
            <person name="Jacobson A."/>
            <person name="Kennedy G."/>
            <person name="Labadie P."/>
            <person name="Hunt B.G."/>
            <person name="Srinivasan R."/>
        </authorList>
    </citation>
    <scope>NUCLEOTIDE SEQUENCE</scope>
    <source>
        <strain evidence="17">PL_HMW_Pooled</strain>
        <tissue evidence="17">Head</tissue>
    </source>
</reference>
<evidence type="ECO:0000256" key="9">
    <source>
        <dbReference type="ARBA" id="ARBA00023163"/>
    </source>
</evidence>
<keyword evidence="5" id="KW-0862">Zinc</keyword>
<dbReference type="GO" id="GO:0008270">
    <property type="term" value="F:zinc ion binding"/>
    <property type="evidence" value="ECO:0007669"/>
    <property type="project" value="UniProtKB-KW"/>
</dbReference>
<organism evidence="17 18">
    <name type="scientific">Frankliniella fusca</name>
    <dbReference type="NCBI Taxonomy" id="407009"/>
    <lineage>
        <taxon>Eukaryota</taxon>
        <taxon>Metazoa</taxon>
        <taxon>Ecdysozoa</taxon>
        <taxon>Arthropoda</taxon>
        <taxon>Hexapoda</taxon>
        <taxon>Insecta</taxon>
        <taxon>Pterygota</taxon>
        <taxon>Neoptera</taxon>
        <taxon>Paraneoptera</taxon>
        <taxon>Thysanoptera</taxon>
        <taxon>Terebrantia</taxon>
        <taxon>Thripoidea</taxon>
        <taxon>Thripidae</taxon>
        <taxon>Frankliniella</taxon>
    </lineage>
</organism>
<evidence type="ECO:0000256" key="2">
    <source>
        <dbReference type="ARBA" id="ARBA00006177"/>
    </source>
</evidence>
<keyword evidence="6" id="KW-0805">Transcription regulation</keyword>
<sequence>MADRCSVRGCSTVLRPEKESSLKLYRFPRDTNLKDKWKLVLKLDKVHLRDRVCSLHFRDSDFTQTNLGWKVLTPFAVPSRTRIMDFPPSNTHLEENGDSVCKGNQTNKPSVSIRQDTEILHDFPILVKEDSVKIFEALLVKETEIVSDLRQNVKEEPPIFIHNTSKGSESGELLSSGGLPNTTVPGEPQMKVDDLVKQTTFSADNRTQNSLGCVEVQAGNWCCCVRGCSTVLAAGKENTLKLYRFPRDKNLNSKWKEVLKLDEVNPSDRVCSLHFLDSDYIQTNLGWKILASFAVPSRNIYLPLSNSYLERHGESESNKNHTEKPVSVKHETETLHDIPIQVNEVEGFEISFPKDSAGTVSVPSPKRQADTAVFWPLAKRSASCHRKKKTHAENRYCTTSKEEFSNSTLLLKHKSFDFSLKSKHVSKSLKSSVADELRCSFEKNFVCTLCDHTFSLRSDLSVHHKAQHFSSSSPSKCLSCNINVKTTGDLKIHVITTHLKNKFICTKCHRLFKTLAEMWTHSYDLDHGLYLQCPECCELFPSISKLIDHFKSHPCVSFYCCEFCHLIFTSAECVEIHVSNHISNGAKVVKCAFCMNGNSCHQSLHFRYHTHNYVSSTLPNHDFGKKPQAGFQAPCVETFPASSAASSADLFSMYEECCLPSNKNMYSVVKVGPEALTAVFSSSSSALDSPEIDSDIELKCEDCNEVFRNENERSLHLKLHQARRDFCCIDCGVQCNSFKELNSHYEDHVKAAGRDGHWSSSEEDE</sequence>
<feature type="region of interest" description="Disordered" evidence="14">
    <location>
        <begin position="87"/>
        <end position="108"/>
    </location>
</feature>
<keyword evidence="10" id="KW-0539">Nucleus</keyword>
<dbReference type="PROSITE" id="PS00028">
    <property type="entry name" value="ZINC_FINGER_C2H2_1"/>
    <property type="match status" value="6"/>
</dbReference>
<dbReference type="SMART" id="SM00980">
    <property type="entry name" value="THAP"/>
    <property type="match status" value="2"/>
</dbReference>
<evidence type="ECO:0000256" key="11">
    <source>
        <dbReference type="ARBA" id="ARBA00023306"/>
    </source>
</evidence>
<dbReference type="SMART" id="SM00692">
    <property type="entry name" value="DM3"/>
    <property type="match status" value="2"/>
</dbReference>
<evidence type="ECO:0000259" key="15">
    <source>
        <dbReference type="PROSITE" id="PS50157"/>
    </source>
</evidence>
<dbReference type="GO" id="GO:0005654">
    <property type="term" value="C:nucleoplasm"/>
    <property type="evidence" value="ECO:0007669"/>
    <property type="project" value="UniProtKB-SubCell"/>
</dbReference>
<evidence type="ECO:0000256" key="7">
    <source>
        <dbReference type="ARBA" id="ARBA00023054"/>
    </source>
</evidence>
<dbReference type="EMBL" id="JAHWGI010000351">
    <property type="protein sequence ID" value="KAK3914106.1"/>
    <property type="molecule type" value="Genomic_DNA"/>
</dbReference>
<evidence type="ECO:0000256" key="8">
    <source>
        <dbReference type="ARBA" id="ARBA00023125"/>
    </source>
</evidence>
<feature type="domain" description="THAP-type" evidence="16">
    <location>
        <begin position="217"/>
        <end position="299"/>
    </location>
</feature>
<feature type="domain" description="C2H2-type" evidence="15">
    <location>
        <begin position="698"/>
        <end position="725"/>
    </location>
</feature>
<dbReference type="PANTHER" id="PTHR46600">
    <property type="entry name" value="THAP DOMAIN-CONTAINING"/>
    <property type="match status" value="1"/>
</dbReference>
<keyword evidence="9" id="KW-0804">Transcription</keyword>
<dbReference type="InterPro" id="IPR026516">
    <property type="entry name" value="THAP1/10"/>
</dbReference>
<keyword evidence="4 12" id="KW-0863">Zinc-finger</keyword>
<dbReference type="Gene3D" id="3.30.160.60">
    <property type="entry name" value="Classic Zinc Finger"/>
    <property type="match status" value="2"/>
</dbReference>
<evidence type="ECO:0000256" key="10">
    <source>
        <dbReference type="ARBA" id="ARBA00023242"/>
    </source>
</evidence>
<dbReference type="PROSITE" id="PS50157">
    <property type="entry name" value="ZINC_FINGER_C2H2_2"/>
    <property type="match status" value="3"/>
</dbReference>